<dbReference type="EMBL" id="JABXJJ020000004">
    <property type="protein sequence ID" value="MDI5968641.1"/>
    <property type="molecule type" value="Genomic_DNA"/>
</dbReference>
<protein>
    <submittedName>
        <fullName evidence="1">Mobile element transfer protein</fullName>
    </submittedName>
</protein>
<accession>A0AA90GZP6</accession>
<comment type="caution">
    <text evidence="1">The sequence shown here is derived from an EMBL/GenBank/DDBJ whole genome shotgun (WGS) entry which is preliminary data.</text>
</comment>
<name>A0AA90GZP6_9ACTN</name>
<evidence type="ECO:0000313" key="1">
    <source>
        <dbReference type="EMBL" id="MDI5968641.1"/>
    </source>
</evidence>
<reference evidence="1" key="1">
    <citation type="submission" date="2023-05" db="EMBL/GenBank/DDBJ databases">
        <title>Streptantibioticus silvisoli sp. nov., acidotolerant actinomycetes 1 from pine litter.</title>
        <authorList>
            <person name="Swiecimska M."/>
            <person name="Golinska P."/>
            <person name="Sangal V."/>
            <person name="Wachnowicz B."/>
            <person name="Goodfellow M."/>
        </authorList>
    </citation>
    <scope>NUCLEOTIDE SEQUENCE</scope>
    <source>
        <strain evidence="1">SL13</strain>
    </source>
</reference>
<dbReference type="RefSeq" id="WP_271315199.1">
    <property type="nucleotide sequence ID" value="NZ_JABXJJ020000004.1"/>
</dbReference>
<organism evidence="1">
    <name type="scientific">Streptantibioticus silvisoli</name>
    <dbReference type="NCBI Taxonomy" id="2705255"/>
    <lineage>
        <taxon>Bacteria</taxon>
        <taxon>Bacillati</taxon>
        <taxon>Actinomycetota</taxon>
        <taxon>Actinomycetes</taxon>
        <taxon>Kitasatosporales</taxon>
        <taxon>Streptomycetaceae</taxon>
        <taxon>Streptantibioticus</taxon>
    </lineage>
</organism>
<dbReference type="InterPro" id="IPR007806">
    <property type="entry name" value="SpdB"/>
</dbReference>
<gene>
    <name evidence="1" type="ORF">POF50_004650</name>
</gene>
<dbReference type="Pfam" id="PF05122">
    <property type="entry name" value="SpdB"/>
    <property type="match status" value="1"/>
</dbReference>
<proteinExistence type="predicted"/>
<sequence>MAIFDRFRNVRRTGPVEVGTHHDRRGRDKHVAACTAPGCGWSADYPDRAAADLAAQTHRCA</sequence>
<dbReference type="AlphaFoldDB" id="A0AA90GZP6"/>